<evidence type="ECO:0000313" key="1">
    <source>
        <dbReference type="EMBL" id="VDO13621.1"/>
    </source>
</evidence>
<reference evidence="3" key="1">
    <citation type="submission" date="2017-02" db="UniProtKB">
        <authorList>
            <consortium name="WormBaseParasite"/>
        </authorList>
    </citation>
    <scope>IDENTIFICATION</scope>
</reference>
<dbReference type="WBParaSite" id="BTMF_0000360501-mRNA-1">
    <property type="protein sequence ID" value="BTMF_0000360501-mRNA-1"/>
    <property type="gene ID" value="BTMF_0000360501"/>
</dbReference>
<sequence length="46" mass="5393">MERRYLRPNERYPVPLDESFWTNIVCTSSIGRSAAVAHELDRMHTS</sequence>
<gene>
    <name evidence="1" type="ORF">BTMF_LOCUS2912</name>
</gene>
<dbReference type="AlphaFoldDB" id="A0A0R3QB80"/>
<protein>
    <submittedName>
        <fullName evidence="3">Tyrosine-protein phosphatase domain-containing protein</fullName>
    </submittedName>
</protein>
<organism evidence="3">
    <name type="scientific">Brugia timori</name>
    <dbReference type="NCBI Taxonomy" id="42155"/>
    <lineage>
        <taxon>Eukaryota</taxon>
        <taxon>Metazoa</taxon>
        <taxon>Ecdysozoa</taxon>
        <taxon>Nematoda</taxon>
        <taxon>Chromadorea</taxon>
        <taxon>Rhabditida</taxon>
        <taxon>Spirurina</taxon>
        <taxon>Spiruromorpha</taxon>
        <taxon>Filarioidea</taxon>
        <taxon>Onchocercidae</taxon>
        <taxon>Brugia</taxon>
    </lineage>
</organism>
<dbReference type="EMBL" id="UZAG01002531">
    <property type="protein sequence ID" value="VDO13621.1"/>
    <property type="molecule type" value="Genomic_DNA"/>
</dbReference>
<evidence type="ECO:0000313" key="3">
    <source>
        <dbReference type="WBParaSite" id="BTMF_0000360501-mRNA-1"/>
    </source>
</evidence>
<accession>A0A0R3QB80</accession>
<proteinExistence type="predicted"/>
<dbReference type="Proteomes" id="UP000280834">
    <property type="component" value="Unassembled WGS sequence"/>
</dbReference>
<keyword evidence="2" id="KW-1185">Reference proteome</keyword>
<evidence type="ECO:0000313" key="2">
    <source>
        <dbReference type="Proteomes" id="UP000280834"/>
    </source>
</evidence>
<reference evidence="1 2" key="2">
    <citation type="submission" date="2018-11" db="EMBL/GenBank/DDBJ databases">
        <authorList>
            <consortium name="Pathogen Informatics"/>
        </authorList>
    </citation>
    <scope>NUCLEOTIDE SEQUENCE [LARGE SCALE GENOMIC DNA]</scope>
</reference>
<name>A0A0R3QB80_9BILA</name>